<gene>
    <name evidence="1" type="ORF">CPB84DRAFT_1693767</name>
</gene>
<dbReference type="Proteomes" id="UP000724874">
    <property type="component" value="Unassembled WGS sequence"/>
</dbReference>
<evidence type="ECO:0000313" key="1">
    <source>
        <dbReference type="EMBL" id="KAF8869795.1"/>
    </source>
</evidence>
<sequence length="66" mass="7547">LESKNFTSHLFNISINEAHCIKHWGKDFQPDYANLGCLQWSVPSHVQFHLVSATLPAARCISHMLR</sequence>
<feature type="non-terminal residue" evidence="1">
    <location>
        <position position="1"/>
    </location>
</feature>
<dbReference type="OrthoDB" id="10261556at2759"/>
<dbReference type="SUPFAM" id="SSF52540">
    <property type="entry name" value="P-loop containing nucleoside triphosphate hydrolases"/>
    <property type="match status" value="1"/>
</dbReference>
<dbReference type="InterPro" id="IPR027417">
    <property type="entry name" value="P-loop_NTPase"/>
</dbReference>
<dbReference type="EMBL" id="JADNYJ010000402">
    <property type="protein sequence ID" value="KAF8869795.1"/>
    <property type="molecule type" value="Genomic_DNA"/>
</dbReference>
<accession>A0A9P5TEJ4</accession>
<organism evidence="1 2">
    <name type="scientific">Gymnopilus junonius</name>
    <name type="common">Spectacular rustgill mushroom</name>
    <name type="synonym">Gymnopilus spectabilis subsp. junonius</name>
    <dbReference type="NCBI Taxonomy" id="109634"/>
    <lineage>
        <taxon>Eukaryota</taxon>
        <taxon>Fungi</taxon>
        <taxon>Dikarya</taxon>
        <taxon>Basidiomycota</taxon>
        <taxon>Agaricomycotina</taxon>
        <taxon>Agaricomycetes</taxon>
        <taxon>Agaricomycetidae</taxon>
        <taxon>Agaricales</taxon>
        <taxon>Agaricineae</taxon>
        <taxon>Hymenogastraceae</taxon>
        <taxon>Gymnopilus</taxon>
    </lineage>
</organism>
<name>A0A9P5TEJ4_GYMJU</name>
<dbReference type="AlphaFoldDB" id="A0A9P5TEJ4"/>
<reference evidence="1" key="1">
    <citation type="submission" date="2020-11" db="EMBL/GenBank/DDBJ databases">
        <authorList>
            <consortium name="DOE Joint Genome Institute"/>
            <person name="Ahrendt S."/>
            <person name="Riley R."/>
            <person name="Andreopoulos W."/>
            <person name="LaButti K."/>
            <person name="Pangilinan J."/>
            <person name="Ruiz-duenas F.J."/>
            <person name="Barrasa J.M."/>
            <person name="Sanchez-Garcia M."/>
            <person name="Camarero S."/>
            <person name="Miyauchi S."/>
            <person name="Serrano A."/>
            <person name="Linde D."/>
            <person name="Babiker R."/>
            <person name="Drula E."/>
            <person name="Ayuso-Fernandez I."/>
            <person name="Pacheco R."/>
            <person name="Padilla G."/>
            <person name="Ferreira P."/>
            <person name="Barriuso J."/>
            <person name="Kellner H."/>
            <person name="Castanera R."/>
            <person name="Alfaro M."/>
            <person name="Ramirez L."/>
            <person name="Pisabarro A.G."/>
            <person name="Kuo A."/>
            <person name="Tritt A."/>
            <person name="Lipzen A."/>
            <person name="He G."/>
            <person name="Yan M."/>
            <person name="Ng V."/>
            <person name="Cullen D."/>
            <person name="Martin F."/>
            <person name="Rosso M.-N."/>
            <person name="Henrissat B."/>
            <person name="Hibbett D."/>
            <person name="Martinez A.T."/>
            <person name="Grigoriev I.V."/>
        </authorList>
    </citation>
    <scope>NUCLEOTIDE SEQUENCE</scope>
    <source>
        <strain evidence="1">AH 44721</strain>
    </source>
</reference>
<comment type="caution">
    <text evidence="1">The sequence shown here is derived from an EMBL/GenBank/DDBJ whole genome shotgun (WGS) entry which is preliminary data.</text>
</comment>
<proteinExistence type="predicted"/>
<dbReference type="Gene3D" id="3.40.50.300">
    <property type="entry name" value="P-loop containing nucleotide triphosphate hydrolases"/>
    <property type="match status" value="1"/>
</dbReference>
<keyword evidence="2" id="KW-1185">Reference proteome</keyword>
<protein>
    <submittedName>
        <fullName evidence="1">Uncharacterized protein</fullName>
    </submittedName>
</protein>
<evidence type="ECO:0000313" key="2">
    <source>
        <dbReference type="Proteomes" id="UP000724874"/>
    </source>
</evidence>